<dbReference type="AlphaFoldDB" id="A0A023F6F8"/>
<feature type="non-terminal residue" evidence="2">
    <location>
        <position position="79"/>
    </location>
</feature>
<dbReference type="EMBL" id="GBBI01001885">
    <property type="protein sequence ID" value="JAC16827.1"/>
    <property type="molecule type" value="mRNA"/>
</dbReference>
<feature type="signal peptide" evidence="1">
    <location>
        <begin position="1"/>
        <end position="23"/>
    </location>
</feature>
<proteinExistence type="evidence at transcript level"/>
<name>A0A023F6F8_TRIIF</name>
<evidence type="ECO:0000313" key="2">
    <source>
        <dbReference type="EMBL" id="JAC16827.1"/>
    </source>
</evidence>
<feature type="chain" id="PRO_5001514999" evidence="1">
    <location>
        <begin position="24"/>
        <end position="79"/>
    </location>
</feature>
<protein>
    <submittedName>
        <fullName evidence="2">Putative secreted protein</fullName>
    </submittedName>
</protein>
<evidence type="ECO:0000256" key="1">
    <source>
        <dbReference type="SAM" id="SignalP"/>
    </source>
</evidence>
<reference evidence="2" key="1">
    <citation type="journal article" date="2014" name="PLoS Negl. Trop. Dis.">
        <title>An updated insight into the Sialotranscriptome of Triatoma infestans: developmental stage and geographic variations.</title>
        <authorList>
            <person name="Schwarz A."/>
            <person name="Medrano-Mercado N."/>
            <person name="Schaub G.A."/>
            <person name="Struchiner C.J."/>
            <person name="Bargues M.D."/>
            <person name="Levy M.Z."/>
            <person name="Ribeiro J.M."/>
        </authorList>
    </citation>
    <scope>NUCLEOTIDE SEQUENCE</scope>
    <source>
        <strain evidence="2">Chile</strain>
        <tissue evidence="2">Salivary glands</tissue>
    </source>
</reference>
<accession>A0A023F6F8</accession>
<sequence length="79" mass="9653">MQLTIWCWALLSVSSEQFTGVRAHPYPYTIPQYVIITCQIHRRVRQIIYVRQKFLDYKLLFYQLYTIFTFPKLFTQTNL</sequence>
<keyword evidence="1" id="KW-0732">Signal</keyword>
<organism evidence="2">
    <name type="scientific">Triatoma infestans</name>
    <name type="common">Assassin bug</name>
    <dbReference type="NCBI Taxonomy" id="30076"/>
    <lineage>
        <taxon>Eukaryota</taxon>
        <taxon>Metazoa</taxon>
        <taxon>Ecdysozoa</taxon>
        <taxon>Arthropoda</taxon>
        <taxon>Hexapoda</taxon>
        <taxon>Insecta</taxon>
        <taxon>Pterygota</taxon>
        <taxon>Neoptera</taxon>
        <taxon>Paraneoptera</taxon>
        <taxon>Hemiptera</taxon>
        <taxon>Heteroptera</taxon>
        <taxon>Panheteroptera</taxon>
        <taxon>Cimicomorpha</taxon>
        <taxon>Reduviidae</taxon>
        <taxon>Triatominae</taxon>
        <taxon>Triatoma</taxon>
    </lineage>
</organism>